<dbReference type="InterPro" id="IPR003439">
    <property type="entry name" value="ABC_transporter-like_ATP-bd"/>
</dbReference>
<evidence type="ECO:0000256" key="2">
    <source>
        <dbReference type="ARBA" id="ARBA00022448"/>
    </source>
</evidence>
<dbReference type="Pfam" id="PF00664">
    <property type="entry name" value="ABC_membrane"/>
    <property type="match status" value="1"/>
</dbReference>
<dbReference type="PANTHER" id="PTHR24221">
    <property type="entry name" value="ATP-BINDING CASSETTE SUB-FAMILY B"/>
    <property type="match status" value="1"/>
</dbReference>
<dbReference type="PANTHER" id="PTHR24221:SF503">
    <property type="entry name" value="MITOCHONDRIAL POTASSIUM CHANNEL ATP-BINDING SUBUNIT"/>
    <property type="match status" value="1"/>
</dbReference>
<sequence>MPQNSLVILEILHYLTPVAVAAFATISSAIATCFVPPSKRSIVNKDRQTVSKWLTLALTALYGAEGFLYLLRALVRHGWWASADSVTYVMLSVFVWSVIFIILDDSKAPYWPVYVGSWVVGIILEIAVSTLAVQVTTRRDGFDNTGASLRALRILCLLALCVSAIFTRTEKAVALDTEGQPLLRASRGGERTPESDARYGAVKAKPISAAGTDCNVGETQDETRKLREEQQRRVEEAGGWWSYLKEFRILLPHVIPYRNWRMQAYIAVLLAILLSQRAINVLLPRQVGILVDKLAQVAGQGSVPLKEIIVVAFFKILDDLFLDPIMSLLSNRVTNWSYWKLQSFAFRHIMSLDMEFHQKKDCGEVQRAINQANSLNQMPVTIFLTIGPVLFDLLVALGYVAYLFDVYFTTLLVTVGVTHVIVTYKFTLWNGPRRRMYQETSRMEAKLLNQALSNWSTVASFNRQSYESRRFSDVTKLDSDGKTKFNDSSQRMYFFQHLILLLGYVAVMLLAADRVSQGVRPVGNLVTLVLYWSTLTRPINTMAHWYSMVIEHIIDAERLLQLLGEKCSITDTPGAKRLEIRDGMVEYQDVKFSYDKRKQTINGISFTVDPGATVALVGETGSGKTTTCKLLFRFYDISHGSISIDGQDIRSVTVDSLRDVIGVVPQDPSLFNETIMENVRYARLDATDEEVYDACKAAAIHDTIMTFPDQYNAKVGEGGKKLSGGELQRLAIARVFLKSPKIVVLDEATSSVDTETESRIQESFSELSAGRTMFVIAHRLSTVMDANLILVINKGEIVERGTHEGLLKRKGKYYDLWIKQSLNTSVKCSRRSSVTEGGNDKVFLTPGLTEERASTKDILISFDDINQVDGQRESKDLDEETPKRRGRVQKRIHNFKECFGKREDEEETFGIRDGSEDTSPMRRVSPCSSFGKILKTATKPGTTTNESHHSSFLKKSPSSSSAQPSYCGGRPGFSDTQGGLKIPVRPASSRSSIPIPVSSMRTPPPLNSLRGSVASTRSTLHHSGSRGSNPITPRGKDDEDATPEIPSSYHTPGTSISNRRDGGD</sequence>
<dbReference type="PROSITE" id="PS00211">
    <property type="entry name" value="ABC_TRANSPORTER_1"/>
    <property type="match status" value="1"/>
</dbReference>
<reference evidence="13" key="1">
    <citation type="journal article" date="2020" name="Stud. Mycol.">
        <title>101 Dothideomycetes genomes: a test case for predicting lifestyles and emergence of pathogens.</title>
        <authorList>
            <person name="Haridas S."/>
            <person name="Albert R."/>
            <person name="Binder M."/>
            <person name="Bloem J."/>
            <person name="Labutti K."/>
            <person name="Salamov A."/>
            <person name="Andreopoulos B."/>
            <person name="Baker S."/>
            <person name="Barry K."/>
            <person name="Bills G."/>
            <person name="Bluhm B."/>
            <person name="Cannon C."/>
            <person name="Castanera R."/>
            <person name="Culley D."/>
            <person name="Daum C."/>
            <person name="Ezra D."/>
            <person name="Gonzalez J."/>
            <person name="Henrissat B."/>
            <person name="Kuo A."/>
            <person name="Liang C."/>
            <person name="Lipzen A."/>
            <person name="Lutzoni F."/>
            <person name="Magnuson J."/>
            <person name="Mondo S."/>
            <person name="Nolan M."/>
            <person name="Ohm R."/>
            <person name="Pangilinan J."/>
            <person name="Park H.-J."/>
            <person name="Ramirez L."/>
            <person name="Alfaro M."/>
            <person name="Sun H."/>
            <person name="Tritt A."/>
            <person name="Yoshinaga Y."/>
            <person name="Zwiers L.-H."/>
            <person name="Turgeon B."/>
            <person name="Goodwin S."/>
            <person name="Spatafora J."/>
            <person name="Crous P."/>
            <person name="Grigoriev I."/>
        </authorList>
    </citation>
    <scope>NUCLEOTIDE SEQUENCE</scope>
    <source>
        <strain evidence="13">CBS 207.26</strain>
    </source>
</reference>
<organism evidence="13 14">
    <name type="scientific">Zopfia rhizophila CBS 207.26</name>
    <dbReference type="NCBI Taxonomy" id="1314779"/>
    <lineage>
        <taxon>Eukaryota</taxon>
        <taxon>Fungi</taxon>
        <taxon>Dikarya</taxon>
        <taxon>Ascomycota</taxon>
        <taxon>Pezizomycotina</taxon>
        <taxon>Dothideomycetes</taxon>
        <taxon>Dothideomycetes incertae sedis</taxon>
        <taxon>Zopfiaceae</taxon>
        <taxon>Zopfia</taxon>
    </lineage>
</organism>
<evidence type="ECO:0000256" key="8">
    <source>
        <dbReference type="ARBA" id="ARBA00024363"/>
    </source>
</evidence>
<dbReference type="InterPro" id="IPR017871">
    <property type="entry name" value="ABC_transporter-like_CS"/>
</dbReference>
<dbReference type="InterPro" id="IPR003593">
    <property type="entry name" value="AAA+_ATPase"/>
</dbReference>
<dbReference type="InterPro" id="IPR036640">
    <property type="entry name" value="ABC1_TM_sf"/>
</dbReference>
<dbReference type="Proteomes" id="UP000800200">
    <property type="component" value="Unassembled WGS sequence"/>
</dbReference>
<feature type="transmembrane region" description="Helical" evidence="10">
    <location>
        <begin position="115"/>
        <end position="135"/>
    </location>
</feature>
<dbReference type="PROSITE" id="PS50893">
    <property type="entry name" value="ABC_TRANSPORTER_2"/>
    <property type="match status" value="1"/>
</dbReference>
<dbReference type="EMBL" id="ML994672">
    <property type="protein sequence ID" value="KAF2178824.1"/>
    <property type="molecule type" value="Genomic_DNA"/>
</dbReference>
<keyword evidence="14" id="KW-1185">Reference proteome</keyword>
<keyword evidence="2" id="KW-0813">Transport</keyword>
<dbReference type="Gene3D" id="1.20.1560.10">
    <property type="entry name" value="ABC transporter type 1, transmembrane domain"/>
    <property type="match status" value="1"/>
</dbReference>
<feature type="compositionally biased region" description="Low complexity" evidence="9">
    <location>
        <begin position="953"/>
        <end position="965"/>
    </location>
</feature>
<comment type="similarity">
    <text evidence="8">Belongs to the ABC transporter superfamily. ABCB family. Heavy Metal importer (TC 3.A.1.210) subfamily.</text>
</comment>
<evidence type="ECO:0000256" key="1">
    <source>
        <dbReference type="ARBA" id="ARBA00004141"/>
    </source>
</evidence>
<evidence type="ECO:0000259" key="12">
    <source>
        <dbReference type="PROSITE" id="PS50929"/>
    </source>
</evidence>
<keyword evidence="6 10" id="KW-1133">Transmembrane helix</keyword>
<protein>
    <recommendedName>
        <fullName evidence="15">Heavy metal tolerance protein</fullName>
    </recommendedName>
</protein>
<dbReference type="InterPro" id="IPR039421">
    <property type="entry name" value="Type_1_exporter"/>
</dbReference>
<feature type="compositionally biased region" description="Basic and acidic residues" evidence="9">
    <location>
        <begin position="906"/>
        <end position="915"/>
    </location>
</feature>
<feature type="transmembrane region" description="Helical" evidence="10">
    <location>
        <begin position="380"/>
        <end position="400"/>
    </location>
</feature>
<evidence type="ECO:0008006" key="15">
    <source>
        <dbReference type="Google" id="ProtNLM"/>
    </source>
</evidence>
<dbReference type="AlphaFoldDB" id="A0A6A6DH18"/>
<feature type="transmembrane region" description="Helical" evidence="10">
    <location>
        <begin position="406"/>
        <end position="426"/>
    </location>
</feature>
<feature type="transmembrane region" description="Helical" evidence="10">
    <location>
        <begin position="147"/>
        <end position="166"/>
    </location>
</feature>
<feature type="transmembrane region" description="Helical" evidence="10">
    <location>
        <begin position="12"/>
        <end position="35"/>
    </location>
</feature>
<feature type="compositionally biased region" description="Polar residues" evidence="9">
    <location>
        <begin position="1009"/>
        <end position="1018"/>
    </location>
</feature>
<feature type="compositionally biased region" description="Polar residues" evidence="9">
    <location>
        <begin position="1048"/>
        <end position="1057"/>
    </location>
</feature>
<keyword evidence="7 10" id="KW-0472">Membrane</keyword>
<dbReference type="InterPro" id="IPR027417">
    <property type="entry name" value="P-loop_NTPase"/>
</dbReference>
<dbReference type="InterPro" id="IPR011527">
    <property type="entry name" value="ABC1_TM_dom"/>
</dbReference>
<keyword evidence="5" id="KW-0067">ATP-binding</keyword>
<dbReference type="GO" id="GO:0140359">
    <property type="term" value="F:ABC-type transporter activity"/>
    <property type="evidence" value="ECO:0007669"/>
    <property type="project" value="InterPro"/>
</dbReference>
<feature type="transmembrane region" description="Helical" evidence="10">
    <location>
        <begin position="56"/>
        <end position="74"/>
    </location>
</feature>
<evidence type="ECO:0000256" key="5">
    <source>
        <dbReference type="ARBA" id="ARBA00022840"/>
    </source>
</evidence>
<name>A0A6A6DH18_9PEZI</name>
<feature type="transmembrane region" description="Helical" evidence="10">
    <location>
        <begin position="86"/>
        <end position="103"/>
    </location>
</feature>
<feature type="domain" description="ABC transporter" evidence="11">
    <location>
        <begin position="585"/>
        <end position="819"/>
    </location>
</feature>
<dbReference type="SMART" id="SM00382">
    <property type="entry name" value="AAA"/>
    <property type="match status" value="1"/>
</dbReference>
<feature type="region of interest" description="Disordered" evidence="9">
    <location>
        <begin position="906"/>
        <end position="1064"/>
    </location>
</feature>
<keyword evidence="3 10" id="KW-0812">Transmembrane</keyword>
<feature type="transmembrane region" description="Helical" evidence="10">
    <location>
        <begin position="492"/>
        <end position="512"/>
    </location>
</feature>
<dbReference type="GO" id="GO:0016887">
    <property type="term" value="F:ATP hydrolysis activity"/>
    <property type="evidence" value="ECO:0007669"/>
    <property type="project" value="InterPro"/>
</dbReference>
<feature type="compositionally biased region" description="Low complexity" evidence="9">
    <location>
        <begin position="982"/>
        <end position="999"/>
    </location>
</feature>
<evidence type="ECO:0000259" key="11">
    <source>
        <dbReference type="PROSITE" id="PS50893"/>
    </source>
</evidence>
<feature type="domain" description="ABC transmembrane type-1" evidence="12">
    <location>
        <begin position="267"/>
        <end position="551"/>
    </location>
</feature>
<evidence type="ECO:0000256" key="10">
    <source>
        <dbReference type="SAM" id="Phobius"/>
    </source>
</evidence>
<dbReference type="FunFam" id="3.40.50.300:FF:000287">
    <property type="entry name" value="Multidrug ABC transporter ATP-binding protein"/>
    <property type="match status" value="1"/>
</dbReference>
<dbReference type="SUPFAM" id="SSF52540">
    <property type="entry name" value="P-loop containing nucleoside triphosphate hydrolases"/>
    <property type="match status" value="1"/>
</dbReference>
<keyword evidence="4" id="KW-0547">Nucleotide-binding</keyword>
<dbReference type="GO" id="GO:0016020">
    <property type="term" value="C:membrane"/>
    <property type="evidence" value="ECO:0007669"/>
    <property type="project" value="UniProtKB-SubCell"/>
</dbReference>
<evidence type="ECO:0000313" key="14">
    <source>
        <dbReference type="Proteomes" id="UP000800200"/>
    </source>
</evidence>
<dbReference type="Gene3D" id="3.40.50.300">
    <property type="entry name" value="P-loop containing nucleotide triphosphate hydrolases"/>
    <property type="match status" value="1"/>
</dbReference>
<dbReference type="PROSITE" id="PS50929">
    <property type="entry name" value="ABC_TM1F"/>
    <property type="match status" value="1"/>
</dbReference>
<evidence type="ECO:0000256" key="4">
    <source>
        <dbReference type="ARBA" id="ARBA00022741"/>
    </source>
</evidence>
<dbReference type="GO" id="GO:0005524">
    <property type="term" value="F:ATP binding"/>
    <property type="evidence" value="ECO:0007669"/>
    <property type="project" value="UniProtKB-KW"/>
</dbReference>
<evidence type="ECO:0000256" key="9">
    <source>
        <dbReference type="SAM" id="MobiDB-lite"/>
    </source>
</evidence>
<accession>A0A6A6DH18</accession>
<comment type="subcellular location">
    <subcellularLocation>
        <location evidence="1">Membrane</location>
        <topology evidence="1">Multi-pass membrane protein</topology>
    </subcellularLocation>
</comment>
<dbReference type="SUPFAM" id="SSF90123">
    <property type="entry name" value="ABC transporter transmembrane region"/>
    <property type="match status" value="1"/>
</dbReference>
<evidence type="ECO:0000256" key="7">
    <source>
        <dbReference type="ARBA" id="ARBA00023136"/>
    </source>
</evidence>
<gene>
    <name evidence="13" type="ORF">K469DRAFT_675031</name>
</gene>
<dbReference type="OrthoDB" id="6500128at2759"/>
<evidence type="ECO:0000313" key="13">
    <source>
        <dbReference type="EMBL" id="KAF2178824.1"/>
    </source>
</evidence>
<proteinExistence type="inferred from homology"/>
<dbReference type="Pfam" id="PF00005">
    <property type="entry name" value="ABC_tran"/>
    <property type="match status" value="1"/>
</dbReference>
<evidence type="ECO:0000256" key="3">
    <source>
        <dbReference type="ARBA" id="ARBA00022692"/>
    </source>
</evidence>
<evidence type="ECO:0000256" key="6">
    <source>
        <dbReference type="ARBA" id="ARBA00022989"/>
    </source>
</evidence>